<keyword evidence="3 6" id="KW-0812">Transmembrane</keyword>
<keyword evidence="5 6" id="KW-0472">Membrane</keyword>
<feature type="domain" description="ABC3 transporter permease C-terminal" evidence="7">
    <location>
        <begin position="506"/>
        <end position="618"/>
    </location>
</feature>
<comment type="caution">
    <text evidence="8">The sequence shown here is derived from an EMBL/GenBank/DDBJ whole genome shotgun (WGS) entry which is preliminary data.</text>
</comment>
<feature type="transmembrane region" description="Helical" evidence="6">
    <location>
        <begin position="504"/>
        <end position="527"/>
    </location>
</feature>
<evidence type="ECO:0000313" key="9">
    <source>
        <dbReference type="Proteomes" id="UP000192591"/>
    </source>
</evidence>
<comment type="subcellular location">
    <subcellularLocation>
        <location evidence="1">Cell membrane</location>
        <topology evidence="1">Multi-pass membrane protein</topology>
    </subcellularLocation>
</comment>
<evidence type="ECO:0000259" key="7">
    <source>
        <dbReference type="Pfam" id="PF02687"/>
    </source>
</evidence>
<dbReference type="STRING" id="1962155.B1813_18410"/>
<evidence type="ECO:0000256" key="1">
    <source>
        <dbReference type="ARBA" id="ARBA00004651"/>
    </source>
</evidence>
<feature type="transmembrane region" description="Helical" evidence="6">
    <location>
        <begin position="59"/>
        <end position="85"/>
    </location>
</feature>
<proteinExistence type="predicted"/>
<dbReference type="InterPro" id="IPR038766">
    <property type="entry name" value="Membrane_comp_ABC_pdt"/>
</dbReference>
<feature type="transmembrane region" description="Helical" evidence="6">
    <location>
        <begin position="290"/>
        <end position="310"/>
    </location>
</feature>
<feature type="transmembrane region" description="Helical" evidence="6">
    <location>
        <begin position="558"/>
        <end position="581"/>
    </location>
</feature>
<evidence type="ECO:0000256" key="3">
    <source>
        <dbReference type="ARBA" id="ARBA00022692"/>
    </source>
</evidence>
<keyword evidence="2" id="KW-1003">Cell membrane</keyword>
<name>A0A1V8ZY07_SACPI</name>
<dbReference type="Pfam" id="PF02687">
    <property type="entry name" value="FtsX"/>
    <property type="match status" value="2"/>
</dbReference>
<feature type="transmembrane region" description="Helical" evidence="6">
    <location>
        <begin position="206"/>
        <end position="226"/>
    </location>
</feature>
<evidence type="ECO:0000256" key="5">
    <source>
        <dbReference type="ARBA" id="ARBA00023136"/>
    </source>
</evidence>
<keyword evidence="4 6" id="KW-1133">Transmembrane helix</keyword>
<dbReference type="GO" id="GO:0005886">
    <property type="term" value="C:plasma membrane"/>
    <property type="evidence" value="ECO:0007669"/>
    <property type="project" value="UniProtKB-SubCell"/>
</dbReference>
<evidence type="ECO:0000256" key="4">
    <source>
        <dbReference type="ARBA" id="ARBA00022989"/>
    </source>
</evidence>
<evidence type="ECO:0000256" key="6">
    <source>
        <dbReference type="SAM" id="Phobius"/>
    </source>
</evidence>
<keyword evidence="9" id="KW-1185">Reference proteome</keyword>
<feature type="transmembrane region" description="Helical" evidence="6">
    <location>
        <begin position="232"/>
        <end position="255"/>
    </location>
</feature>
<dbReference type="PANTHER" id="PTHR30287">
    <property type="entry name" value="MEMBRANE COMPONENT OF PREDICTED ABC SUPERFAMILY METABOLITE UPTAKE TRANSPORTER"/>
    <property type="match status" value="1"/>
</dbReference>
<accession>A0A1V8ZY07</accession>
<reference evidence="8 9" key="1">
    <citation type="submission" date="2017-02" db="EMBL/GenBank/DDBJ databases">
        <title>Draft genome of Saccharomonospora sp. 154.</title>
        <authorList>
            <person name="Alonso-Carmona G.S."/>
            <person name="De La Haba R."/>
            <person name="Vera-Gargallo B."/>
            <person name="Sandoval-Trujillo A.H."/>
            <person name="Ramirez-Duran N."/>
            <person name="Ventosa A."/>
        </authorList>
    </citation>
    <scope>NUCLEOTIDE SEQUENCE [LARGE SCALE GENOMIC DNA]</scope>
    <source>
        <strain evidence="8 9">LRS4.154</strain>
    </source>
</reference>
<sequence length="619" mass="64047">MLMLAGRTLRDRRSVFVGSFVALVLGSAMLMAAISVITSAASADVTGQDRETLDGVSSMIGFLAALAAFLSIFIVASTFAFAVAARARELALLRMIGATPKQMRRLVRAEALLVGVVGSALGCLLGLLVGAALAQLLVLVGVAPDGFALSLSGPTWYVALPVSAVTGLLVTWFGAGAAARRASRASPSDALREADVDERVMTGRRWIMGLVFLAIGIGGVAILPALAGDVQIPIAVFLAEPFVIAAVLLAPLFLGGLSSWIARDRSATGMLAAATLRTGVRRTTSTSAPIVLAVGVCGSLLGVSVVMSAASEASLRERYTSDVVVTGNTDGAADAIRAEPGVEGVTTIGHARVRTVEAGGLWDQPVNATVVDPGTVSAGIRLDEVSGSLDRLRGPSVLMGENLAWSLGWEQGGEYSIRLPDGSSHRVEVVGLYRDDALVQSMLVPDDLVRAGEGTTAVHVSVESEPSPVRDAVAATLPGSSVELTGDWLAPLIEEQNAGMRSGVWLLSGFALVYALLAIANTTAMAFRSRRHEFDSLRLVGTTDEQLRGLVRREAGSIGLAGALVGSVIAFGTTVAVWFALRTSVAETPFALPVVEVVVLAACCVGMVVAVSVATVRRL</sequence>
<dbReference type="RefSeq" id="WP_081193961.1">
    <property type="nucleotide sequence ID" value="NZ_MWIH01000008.1"/>
</dbReference>
<dbReference type="Proteomes" id="UP000192591">
    <property type="component" value="Unassembled WGS sequence"/>
</dbReference>
<dbReference type="InterPro" id="IPR003838">
    <property type="entry name" value="ABC3_permease_C"/>
</dbReference>
<gene>
    <name evidence="8" type="ORF">B1813_18410</name>
</gene>
<feature type="transmembrane region" description="Helical" evidence="6">
    <location>
        <begin position="155"/>
        <end position="175"/>
    </location>
</feature>
<feature type="transmembrane region" description="Helical" evidence="6">
    <location>
        <begin position="111"/>
        <end position="143"/>
    </location>
</feature>
<dbReference type="PANTHER" id="PTHR30287:SF2">
    <property type="entry name" value="BLL1001 PROTEIN"/>
    <property type="match status" value="1"/>
</dbReference>
<organism evidence="8 9">
    <name type="scientific">Saccharomonospora piscinae</name>
    <dbReference type="NCBI Taxonomy" id="687388"/>
    <lineage>
        <taxon>Bacteria</taxon>
        <taxon>Bacillati</taxon>
        <taxon>Actinomycetota</taxon>
        <taxon>Actinomycetes</taxon>
        <taxon>Pseudonocardiales</taxon>
        <taxon>Pseudonocardiaceae</taxon>
        <taxon>Saccharomonospora</taxon>
    </lineage>
</organism>
<evidence type="ECO:0000256" key="2">
    <source>
        <dbReference type="ARBA" id="ARBA00022475"/>
    </source>
</evidence>
<feature type="domain" description="ABC3 transporter permease C-terminal" evidence="7">
    <location>
        <begin position="62"/>
        <end position="187"/>
    </location>
</feature>
<dbReference type="EMBL" id="MWIH01000008">
    <property type="protein sequence ID" value="OQO89827.1"/>
    <property type="molecule type" value="Genomic_DNA"/>
</dbReference>
<dbReference type="AlphaFoldDB" id="A0A1V8ZY07"/>
<evidence type="ECO:0000313" key="8">
    <source>
        <dbReference type="EMBL" id="OQO89827.1"/>
    </source>
</evidence>
<protein>
    <recommendedName>
        <fullName evidence="7">ABC3 transporter permease C-terminal domain-containing protein</fullName>
    </recommendedName>
</protein>
<feature type="transmembrane region" description="Helical" evidence="6">
    <location>
        <begin position="593"/>
        <end position="616"/>
    </location>
</feature>